<evidence type="ECO:0000313" key="1">
    <source>
        <dbReference type="EMBL" id="QFG77062.1"/>
    </source>
</evidence>
<gene>
    <name evidence="1" type="ORF">DMB90_25170</name>
</gene>
<proteinExistence type="predicted"/>
<reference evidence="1" key="1">
    <citation type="submission" date="2018-05" db="EMBL/GenBank/DDBJ databases">
        <title>Bacterial isolates from healthy term breastfed infants carrying antibiotic resistance genes.</title>
        <authorList>
            <person name="Casaburi G."/>
        </authorList>
    </citation>
    <scope>NUCLEOTIDE SEQUENCE [LARGE SCALE GENOMIC DNA]</scope>
    <source>
        <strain evidence="1">7084_4</strain>
    </source>
</reference>
<dbReference type="AlphaFoldDB" id="A0A5P6AB09"/>
<name>A0A5P6AB09_RAOPL</name>
<protein>
    <submittedName>
        <fullName evidence="1">Uncharacterized protein</fullName>
    </submittedName>
</protein>
<sequence length="61" mass="7086">MQTLRHIKKQYISGKCRLLNHLCIDDKTIIIIIIHSKYIFFSVDYAPRCCAMTAHGKLSFS</sequence>
<dbReference type="EMBL" id="CP029752">
    <property type="protein sequence ID" value="QFG77062.1"/>
    <property type="molecule type" value="Genomic_DNA"/>
</dbReference>
<accession>A0A5P6AB09</accession>
<organism evidence="1">
    <name type="scientific">Raoultella planticola</name>
    <name type="common">Klebsiella planticola</name>
    <dbReference type="NCBI Taxonomy" id="575"/>
    <lineage>
        <taxon>Bacteria</taxon>
        <taxon>Pseudomonadati</taxon>
        <taxon>Pseudomonadota</taxon>
        <taxon>Gammaproteobacteria</taxon>
        <taxon>Enterobacterales</taxon>
        <taxon>Enterobacteriaceae</taxon>
        <taxon>Klebsiella/Raoultella group</taxon>
        <taxon>Raoultella</taxon>
    </lineage>
</organism>